<evidence type="ECO:0008006" key="5">
    <source>
        <dbReference type="Google" id="ProtNLM"/>
    </source>
</evidence>
<name>A0A1X2A5A7_9MYCO</name>
<accession>A0A1X2A5A7</accession>
<dbReference type="AlphaFoldDB" id="A0A1X2A5A7"/>
<gene>
    <name evidence="3" type="ORF">AWB90_24170</name>
</gene>
<keyword evidence="2" id="KW-0472">Membrane</keyword>
<dbReference type="InterPro" id="IPR035166">
    <property type="entry name" value="DUF5336"/>
</dbReference>
<evidence type="ECO:0000256" key="2">
    <source>
        <dbReference type="SAM" id="Phobius"/>
    </source>
</evidence>
<feature type="compositionally biased region" description="Pro residues" evidence="1">
    <location>
        <begin position="256"/>
        <end position="270"/>
    </location>
</feature>
<dbReference type="Pfam" id="PF17270">
    <property type="entry name" value="DUF5336"/>
    <property type="match status" value="1"/>
</dbReference>
<feature type="compositionally biased region" description="Polar residues" evidence="1">
    <location>
        <begin position="287"/>
        <end position="300"/>
    </location>
</feature>
<dbReference type="OrthoDB" id="4763530at2"/>
<feature type="transmembrane region" description="Helical" evidence="2">
    <location>
        <begin position="133"/>
        <end position="157"/>
    </location>
</feature>
<sequence>MTYSPGGPGYQPAQPGGSYAGATPSFAKTDDGESKLPLALNVAVVVLGIAVYLLNFGPTFVIGADLGPGGGRAGDAGTAVIVAVLAALLAAIGLLPKAKSYVGIVAVVAVLGALLAITETVNTPAGFGIGWAMWPLVGCSIIQAFAAVGALLLDAGVITAPAPRPKYDPYAQYGQYGQQYGQYSQYGQQPSYYGQPSAQQHGGHQSHQQETPQPSSYGSQYGGYPQSQAPTQAAIPTSTGGFGAQPQPGAQQHGPSTPPTGFPSFSPPPSSAAGGTESPAGSGPVDQASQTGGQSASGHEQQQSPSSPSGPAPS</sequence>
<organism evidence="3 4">
    <name type="scientific">Mycobacterium paraense</name>
    <dbReference type="NCBI Taxonomy" id="767916"/>
    <lineage>
        <taxon>Bacteria</taxon>
        <taxon>Bacillati</taxon>
        <taxon>Actinomycetota</taxon>
        <taxon>Actinomycetes</taxon>
        <taxon>Mycobacteriales</taxon>
        <taxon>Mycobacteriaceae</taxon>
        <taxon>Mycobacterium</taxon>
        <taxon>Mycobacterium simiae complex</taxon>
    </lineage>
</organism>
<protein>
    <recommendedName>
        <fullName evidence="5">34 kDa antigenic protein</fullName>
    </recommendedName>
</protein>
<dbReference type="RefSeq" id="WP_085246198.1">
    <property type="nucleotide sequence ID" value="NZ_LQPN01000072.1"/>
</dbReference>
<dbReference type="EMBL" id="LQPN01000072">
    <property type="protein sequence ID" value="ORW38378.1"/>
    <property type="molecule type" value="Genomic_DNA"/>
</dbReference>
<feature type="transmembrane region" description="Helical" evidence="2">
    <location>
        <begin position="102"/>
        <end position="121"/>
    </location>
</feature>
<keyword evidence="2" id="KW-1133">Transmembrane helix</keyword>
<feature type="transmembrane region" description="Helical" evidence="2">
    <location>
        <begin position="76"/>
        <end position="95"/>
    </location>
</feature>
<proteinExistence type="predicted"/>
<feature type="region of interest" description="Disordered" evidence="1">
    <location>
        <begin position="191"/>
        <end position="314"/>
    </location>
</feature>
<reference evidence="3 4" key="1">
    <citation type="journal article" date="2015" name="Emerg. Microbes Infect.">
        <title>Characterization of 17 strains belonging to the Mycobacterium simiae complex and description of Mycobacterium paraense sp. nov.</title>
        <authorList>
            <person name="Fusco da Costa A.R."/>
            <person name="Fedrizzi T."/>
            <person name="Lopes M.L."/>
            <person name="Pecorari M."/>
            <person name="Oliveira da Costa W.L."/>
            <person name="Giacobazzi E."/>
            <person name="da Costa Bahia J.R."/>
            <person name="De Sanctis V."/>
            <person name="Batista Lima K.V."/>
            <person name="Bertorelli R."/>
            <person name="Grottola A."/>
            <person name="Fabio A."/>
            <person name="Mariottini A."/>
            <person name="Ferretti P."/>
            <person name="Di Leva F."/>
            <person name="Fregni Serpini G."/>
            <person name="Tagliazucchi S."/>
            <person name="Rumpianesi F."/>
            <person name="Jousson O."/>
            <person name="Segata N."/>
            <person name="Tortoli E."/>
        </authorList>
    </citation>
    <scope>NUCLEOTIDE SEQUENCE [LARGE SCALE GENOMIC DNA]</scope>
    <source>
        <strain evidence="3 4">IEC33</strain>
    </source>
</reference>
<feature type="transmembrane region" description="Helical" evidence="2">
    <location>
        <begin position="38"/>
        <end position="56"/>
    </location>
</feature>
<comment type="caution">
    <text evidence="3">The sequence shown here is derived from an EMBL/GenBank/DDBJ whole genome shotgun (WGS) entry which is preliminary data.</text>
</comment>
<dbReference type="STRING" id="767916.AWB91_27065"/>
<keyword evidence="2" id="KW-0812">Transmembrane</keyword>
<evidence type="ECO:0000256" key="1">
    <source>
        <dbReference type="SAM" id="MobiDB-lite"/>
    </source>
</evidence>
<feature type="compositionally biased region" description="Low complexity" evidence="1">
    <location>
        <begin position="191"/>
        <end position="209"/>
    </location>
</feature>
<feature type="compositionally biased region" description="Polar residues" evidence="1">
    <location>
        <begin position="210"/>
        <end position="239"/>
    </location>
</feature>
<evidence type="ECO:0000313" key="4">
    <source>
        <dbReference type="Proteomes" id="UP000193285"/>
    </source>
</evidence>
<evidence type="ECO:0000313" key="3">
    <source>
        <dbReference type="EMBL" id="ORW38378.1"/>
    </source>
</evidence>
<dbReference type="Proteomes" id="UP000193285">
    <property type="component" value="Unassembled WGS sequence"/>
</dbReference>
<feature type="compositionally biased region" description="Low complexity" evidence="1">
    <location>
        <begin position="244"/>
        <end position="255"/>
    </location>
</feature>
<feature type="compositionally biased region" description="Low complexity" evidence="1">
    <location>
        <begin position="271"/>
        <end position="284"/>
    </location>
</feature>